<evidence type="ECO:0000256" key="2">
    <source>
        <dbReference type="ARBA" id="ARBA00012224"/>
    </source>
</evidence>
<evidence type="ECO:0000259" key="6">
    <source>
        <dbReference type="Pfam" id="PF00155"/>
    </source>
</evidence>
<dbReference type="InterPro" id="IPR004839">
    <property type="entry name" value="Aminotransferase_I/II_large"/>
</dbReference>
<dbReference type="InterPro" id="IPR015421">
    <property type="entry name" value="PyrdxlP-dep_Trfase_major"/>
</dbReference>
<dbReference type="CDD" id="cd00609">
    <property type="entry name" value="AAT_like"/>
    <property type="match status" value="1"/>
</dbReference>
<keyword evidence="8" id="KW-1185">Reference proteome</keyword>
<comment type="similarity">
    <text evidence="5">Belongs to the class-II pyridoxal-phosphate-dependent aminotransferase family. MalY/PatB cystathionine beta-lyase subfamily.</text>
</comment>
<gene>
    <name evidence="7" type="ORF">EBB54_10225</name>
</gene>
<keyword evidence="4" id="KW-0456">Lyase</keyword>
<keyword evidence="3" id="KW-0663">Pyridoxal phosphate</keyword>
<dbReference type="PANTHER" id="PTHR43525">
    <property type="entry name" value="PROTEIN MALY"/>
    <property type="match status" value="1"/>
</dbReference>
<dbReference type="Gene3D" id="3.90.1150.10">
    <property type="entry name" value="Aspartate Aminotransferase, domain 1"/>
    <property type="match status" value="1"/>
</dbReference>
<dbReference type="InterPro" id="IPR015422">
    <property type="entry name" value="PyrdxlP-dep_Trfase_small"/>
</dbReference>
<dbReference type="NCBIfam" id="TIGR04350">
    <property type="entry name" value="C_S_lyase_PatB"/>
    <property type="match status" value="1"/>
</dbReference>
<comment type="cofactor">
    <cofactor evidence="1">
        <name>pyridoxal 5'-phosphate</name>
        <dbReference type="ChEBI" id="CHEBI:597326"/>
    </cofactor>
</comment>
<evidence type="ECO:0000256" key="4">
    <source>
        <dbReference type="ARBA" id="ARBA00023239"/>
    </source>
</evidence>
<comment type="caution">
    <text evidence="7">The sequence shown here is derived from an EMBL/GenBank/DDBJ whole genome shotgun (WGS) entry which is preliminary data.</text>
</comment>
<proteinExistence type="inferred from homology"/>
<dbReference type="Gene3D" id="3.40.640.10">
    <property type="entry name" value="Type I PLP-dependent aspartate aminotransferase-like (Major domain)"/>
    <property type="match status" value="1"/>
</dbReference>
<evidence type="ECO:0000313" key="8">
    <source>
        <dbReference type="Proteomes" id="UP000274920"/>
    </source>
</evidence>
<reference evidence="7" key="1">
    <citation type="submission" date="2018-10" db="EMBL/GenBank/DDBJ databases">
        <title>Schaedlerella arabinophila gen. nov. sp. nov., isolated from the mouse intestinal tract and comparative analysis with the genome of the closely related altered Schaedler flora strain ASF502.</title>
        <authorList>
            <person name="Miyake S."/>
            <person name="Soh M."/>
            <person name="Seedorf H."/>
        </authorList>
    </citation>
    <scope>NUCLEOTIDE SEQUENCE [LARGE SCALE GENOMIC DNA]</scope>
    <source>
        <strain evidence="7">DSM 106076</strain>
    </source>
</reference>
<keyword evidence="7" id="KW-0032">Aminotransferase</keyword>
<dbReference type="GO" id="GO:0008483">
    <property type="term" value="F:transaminase activity"/>
    <property type="evidence" value="ECO:0007669"/>
    <property type="project" value="UniProtKB-KW"/>
</dbReference>
<dbReference type="EMBL" id="RHJS01000002">
    <property type="protein sequence ID" value="RRK31700.1"/>
    <property type="molecule type" value="Genomic_DNA"/>
</dbReference>
<dbReference type="Pfam" id="PF00155">
    <property type="entry name" value="Aminotran_1_2"/>
    <property type="match status" value="1"/>
</dbReference>
<dbReference type="PANTHER" id="PTHR43525:SF1">
    <property type="entry name" value="PROTEIN MALY"/>
    <property type="match status" value="1"/>
</dbReference>
<keyword evidence="7" id="KW-0808">Transferase</keyword>
<dbReference type="GO" id="GO:0030170">
    <property type="term" value="F:pyridoxal phosphate binding"/>
    <property type="evidence" value="ECO:0007669"/>
    <property type="project" value="InterPro"/>
</dbReference>
<dbReference type="RefSeq" id="WP_125127330.1">
    <property type="nucleotide sequence ID" value="NZ_RHJS01000002.1"/>
</dbReference>
<sequence>MPYDFDKPVDRRNTHSLKWDVKEHELPMWVADMDFQTAPEIQAAIQERAAHGVFGYSIVPEEWYQAYMGWWKRRHGFSMEKEWLVFCTGVVPAISSMVRKLTTVGENVLVQTPVYNIFFNSIVNNGRNIVESPLQYDGNTYHMDFETLEQKLSDPQTTLMILCNPHNPVGRIWSREELGRVGDLCRKHHVIVISDEIHCDLTSPGQEYIPFASVSESCRKCSITCIAPTKAFNLAGMQTAAVAVPDSNLRHKVWRGLNTDEVAEPNSFAVESAVAAFTKGEAWLDALREYIQENKNFVEDYLKKEAPQIKPVSSQATYLMWLDCRKMQGCATEFTRYLREHTGLYLSEGRQYGESGSSFIRMNIACSRNQLEEGLKRFVEGSRDYEKWTLDMC</sequence>
<organism evidence="7 8">
    <name type="scientific">Schaedlerella arabinosiphila</name>
    <dbReference type="NCBI Taxonomy" id="2044587"/>
    <lineage>
        <taxon>Bacteria</taxon>
        <taxon>Bacillati</taxon>
        <taxon>Bacillota</taxon>
        <taxon>Clostridia</taxon>
        <taxon>Lachnospirales</taxon>
        <taxon>Lachnospiraceae</taxon>
        <taxon>Schaedlerella</taxon>
    </lineage>
</organism>
<dbReference type="InterPro" id="IPR051798">
    <property type="entry name" value="Class-II_PLP-Dep_Aminotrans"/>
</dbReference>
<dbReference type="AlphaFoldDB" id="A0A3R8KZC9"/>
<accession>A0A3R8KZC9</accession>
<feature type="domain" description="Aminotransferase class I/classII large" evidence="6">
    <location>
        <begin position="33"/>
        <end position="378"/>
    </location>
</feature>
<evidence type="ECO:0000256" key="1">
    <source>
        <dbReference type="ARBA" id="ARBA00001933"/>
    </source>
</evidence>
<protein>
    <recommendedName>
        <fullName evidence="2">cysteine-S-conjugate beta-lyase</fullName>
        <ecNumber evidence="2">4.4.1.13</ecNumber>
    </recommendedName>
</protein>
<name>A0A3R8KZC9_9FIRM</name>
<dbReference type="InterPro" id="IPR015424">
    <property type="entry name" value="PyrdxlP-dep_Trfase"/>
</dbReference>
<dbReference type="GO" id="GO:0047804">
    <property type="term" value="F:cysteine-S-conjugate beta-lyase activity"/>
    <property type="evidence" value="ECO:0007669"/>
    <property type="project" value="UniProtKB-EC"/>
</dbReference>
<dbReference type="EC" id="4.4.1.13" evidence="2"/>
<dbReference type="SUPFAM" id="SSF53383">
    <property type="entry name" value="PLP-dependent transferases"/>
    <property type="match status" value="1"/>
</dbReference>
<evidence type="ECO:0000256" key="3">
    <source>
        <dbReference type="ARBA" id="ARBA00022898"/>
    </source>
</evidence>
<dbReference type="InterPro" id="IPR027619">
    <property type="entry name" value="C-S_lyase_PatB-like"/>
</dbReference>
<evidence type="ECO:0000256" key="5">
    <source>
        <dbReference type="ARBA" id="ARBA00037974"/>
    </source>
</evidence>
<evidence type="ECO:0000313" key="7">
    <source>
        <dbReference type="EMBL" id="RRK31700.1"/>
    </source>
</evidence>
<dbReference type="Proteomes" id="UP000274920">
    <property type="component" value="Unassembled WGS sequence"/>
</dbReference>